<dbReference type="SUPFAM" id="SSF56112">
    <property type="entry name" value="Protein kinase-like (PK-like)"/>
    <property type="match status" value="1"/>
</dbReference>
<dbReference type="GO" id="GO:0004674">
    <property type="term" value="F:protein serine/threonine kinase activity"/>
    <property type="evidence" value="ECO:0007669"/>
    <property type="project" value="UniProtKB-KW"/>
</dbReference>
<evidence type="ECO:0000313" key="10">
    <source>
        <dbReference type="Proteomes" id="UP000734854"/>
    </source>
</evidence>
<feature type="compositionally biased region" description="Polar residues" evidence="7">
    <location>
        <begin position="130"/>
        <end position="148"/>
    </location>
</feature>
<dbReference type="CDD" id="cd13999">
    <property type="entry name" value="STKc_MAP3K-like"/>
    <property type="match status" value="1"/>
</dbReference>
<dbReference type="EMBL" id="JACMSC010000008">
    <property type="protein sequence ID" value="KAG6510515.1"/>
    <property type="molecule type" value="Genomic_DNA"/>
</dbReference>
<dbReference type="CDD" id="cd06410">
    <property type="entry name" value="PB1_UP2"/>
    <property type="match status" value="1"/>
</dbReference>
<dbReference type="InterPro" id="IPR011009">
    <property type="entry name" value="Kinase-like_dom_sf"/>
</dbReference>
<dbReference type="PANTHER" id="PTHR23257:SF963">
    <property type="entry name" value="AT08303P"/>
    <property type="match status" value="1"/>
</dbReference>
<proteinExistence type="predicted"/>
<keyword evidence="3 6" id="KW-0547">Nucleotide-binding</keyword>
<dbReference type="AlphaFoldDB" id="A0A8J5GN28"/>
<keyword evidence="4" id="KW-0418">Kinase</keyword>
<organism evidence="9 10">
    <name type="scientific">Zingiber officinale</name>
    <name type="common">Ginger</name>
    <name type="synonym">Amomum zingiber</name>
    <dbReference type="NCBI Taxonomy" id="94328"/>
    <lineage>
        <taxon>Eukaryota</taxon>
        <taxon>Viridiplantae</taxon>
        <taxon>Streptophyta</taxon>
        <taxon>Embryophyta</taxon>
        <taxon>Tracheophyta</taxon>
        <taxon>Spermatophyta</taxon>
        <taxon>Magnoliopsida</taxon>
        <taxon>Liliopsida</taxon>
        <taxon>Zingiberales</taxon>
        <taxon>Zingiberaceae</taxon>
        <taxon>Zingiber</taxon>
    </lineage>
</organism>
<sequence length="1156" mass="128637">MDARTGVGSANQRPKQSSPNSDDINVRLPEVSISGVPRPVLNYSIQTGEEFALEFMRERAMSKKPTAQNAAKDQTITTIYMDTKNVSSIPQTWSESALDGSVPTTLDNRQLKDFEKKNLAGTEHRGHYASSRSMMQISSGEGSGRTTSLGYTSSVASDISSKRMKFLCSYGGKILPRPSDGKLRYVGGDTRILRISRDTSWEELVLKTMEIYSRPHMIKYQLPGEDLDALISISSDEDLLNMIDEYSLLEGGQGSQKLRMFLFASDDTDNGRFSLGSVEGGSEIQFVAAVNGIDFGSGKSSYGHGLANTSLSDLDQLLNLNVESEISNAYTGMTQSSGFVIAPVASSTTFPSGLQQSSSTDYHSHSHGFDNHRYSYVEGEHYVDNPINPPDIYQNSNNSTSIPLSVLHDYQYARNYTDFGISIQPDQQSFNQGVPQDHYSGIGTFDQETATRDQSSAADSFSYKKVEDEHISSHIHEPSSTMQQHDVSFLSHIHAVSMHIVSEKENLTLPVANIGKQLDATPVSSVNSMNASHNSDLNEDHDHYCHGGLEPSNIADEADAFDVAQEPITERADNIIEGELVSHSAKSLLFAKPPCQSYEPCYKQGRMVQKPEFQIAPSKSMSDNPAVHEERILQESNMSKHTDKPISIVDIKDAHADGSSIKPLEGTVLPENPWVDTHTKITHSADVGEQAVSLSYGDNTIGCHSLEESSGPPERKDILIDINDRFPPNLLSDIFSKAKEDLSNINPLHKYDVGLTVNMQNHDPQHWSFFRNLAQNEFNHKDYSLMDQDHISYQSQIAQLDNKKVDFGQINAQIEFIEEMQESSSAMIDDTNILHKGEGLQVENPFTKFGETLRTCISENEELRYDGGEVADPDLDVSAYDLDLSNVQVSIYGNIMVYYFILAFEEGYMADLGTTFCCQNIILNISHYQIIKNEDLEELRELGSGTYGTVYHGKWRGTDVAIKRIKKSCFTGRSSEQERLTKEFWREAEILSQLHHPNVVAFYGVVKDGPGGTMATVTEFMVNGSLRHVLLRKDKYLDRRKRLIIAMDAAFGMEYLHSKNIVHFDLKCDNLLVNLKDQSRPICKVGDFGLSKIKRNTLVSGGVRGTLPWMAPELLNGSSNKVSEKVDVFSFGIVMWEILTGEEPYANMHYGAIIGM</sequence>
<dbReference type="PANTHER" id="PTHR23257">
    <property type="entry name" value="SERINE-THREONINE PROTEIN KINASE"/>
    <property type="match status" value="1"/>
</dbReference>
<dbReference type="Pfam" id="PF07714">
    <property type="entry name" value="PK_Tyr_Ser-Thr"/>
    <property type="match status" value="1"/>
</dbReference>
<dbReference type="Gene3D" id="3.10.20.90">
    <property type="entry name" value="Phosphatidylinositol 3-kinase Catalytic Subunit, Chain A, domain 1"/>
    <property type="match status" value="1"/>
</dbReference>
<dbReference type="Gene3D" id="1.10.510.10">
    <property type="entry name" value="Transferase(Phosphotransferase) domain 1"/>
    <property type="match status" value="1"/>
</dbReference>
<keyword evidence="1" id="KW-0723">Serine/threonine-protein kinase</keyword>
<evidence type="ECO:0000256" key="5">
    <source>
        <dbReference type="ARBA" id="ARBA00022840"/>
    </source>
</evidence>
<evidence type="ECO:0000256" key="6">
    <source>
        <dbReference type="PROSITE-ProRule" id="PRU10141"/>
    </source>
</evidence>
<keyword evidence="5 6" id="KW-0067">ATP-binding</keyword>
<dbReference type="GO" id="GO:0005737">
    <property type="term" value="C:cytoplasm"/>
    <property type="evidence" value="ECO:0007669"/>
    <property type="project" value="TreeGrafter"/>
</dbReference>
<reference evidence="9 10" key="1">
    <citation type="submission" date="2020-08" db="EMBL/GenBank/DDBJ databases">
        <title>Plant Genome Project.</title>
        <authorList>
            <person name="Zhang R.-G."/>
        </authorList>
    </citation>
    <scope>NUCLEOTIDE SEQUENCE [LARGE SCALE GENOMIC DNA]</scope>
    <source>
        <tissue evidence="9">Rhizome</tissue>
    </source>
</reference>
<keyword evidence="2" id="KW-0808">Transferase</keyword>
<dbReference type="SMART" id="SM00220">
    <property type="entry name" value="S_TKc"/>
    <property type="match status" value="1"/>
</dbReference>
<dbReference type="GO" id="GO:0005524">
    <property type="term" value="F:ATP binding"/>
    <property type="evidence" value="ECO:0007669"/>
    <property type="project" value="UniProtKB-UniRule"/>
</dbReference>
<dbReference type="Pfam" id="PF00564">
    <property type="entry name" value="PB1"/>
    <property type="match status" value="1"/>
</dbReference>
<gene>
    <name evidence="9" type="ORF">ZIOFF_028539</name>
</gene>
<dbReference type="InterPro" id="IPR050167">
    <property type="entry name" value="Ser_Thr_protein_kinase"/>
</dbReference>
<dbReference type="PROSITE" id="PS50011">
    <property type="entry name" value="PROTEIN_KINASE_DOM"/>
    <property type="match status" value="1"/>
</dbReference>
<dbReference type="PROSITE" id="PS00107">
    <property type="entry name" value="PROTEIN_KINASE_ATP"/>
    <property type="match status" value="1"/>
</dbReference>
<dbReference type="SMART" id="SM00666">
    <property type="entry name" value="PB1"/>
    <property type="match status" value="1"/>
</dbReference>
<dbReference type="FunFam" id="3.30.200.20:FF:000081">
    <property type="entry name" value="Octicosapeptide/phox/Bem1p domain kinase superfamily protein"/>
    <property type="match status" value="1"/>
</dbReference>
<accession>A0A8J5GN28</accession>
<feature type="region of interest" description="Disordered" evidence="7">
    <location>
        <begin position="1"/>
        <end position="26"/>
    </location>
</feature>
<evidence type="ECO:0000313" key="9">
    <source>
        <dbReference type="EMBL" id="KAG6510515.1"/>
    </source>
</evidence>
<dbReference type="GO" id="GO:0007165">
    <property type="term" value="P:signal transduction"/>
    <property type="evidence" value="ECO:0007669"/>
    <property type="project" value="TreeGrafter"/>
</dbReference>
<dbReference type="PROSITE" id="PS00108">
    <property type="entry name" value="PROTEIN_KINASE_ST"/>
    <property type="match status" value="1"/>
</dbReference>
<feature type="binding site" evidence="6">
    <location>
        <position position="967"/>
    </location>
    <ligand>
        <name>ATP</name>
        <dbReference type="ChEBI" id="CHEBI:30616"/>
    </ligand>
</feature>
<protein>
    <recommendedName>
        <fullName evidence="8">Protein kinase domain-containing protein</fullName>
    </recommendedName>
</protein>
<dbReference type="InterPro" id="IPR000719">
    <property type="entry name" value="Prot_kinase_dom"/>
</dbReference>
<keyword evidence="10" id="KW-1185">Reference proteome</keyword>
<feature type="compositionally biased region" description="Polar residues" evidence="7">
    <location>
        <begin position="8"/>
        <end position="23"/>
    </location>
</feature>
<evidence type="ECO:0000256" key="1">
    <source>
        <dbReference type="ARBA" id="ARBA00022527"/>
    </source>
</evidence>
<feature type="region of interest" description="Disordered" evidence="7">
    <location>
        <begin position="127"/>
        <end position="148"/>
    </location>
</feature>
<dbReference type="Proteomes" id="UP000734854">
    <property type="component" value="Unassembled WGS sequence"/>
</dbReference>
<dbReference type="SUPFAM" id="SSF54277">
    <property type="entry name" value="CAD &amp; PB1 domains"/>
    <property type="match status" value="1"/>
</dbReference>
<dbReference type="InterPro" id="IPR008271">
    <property type="entry name" value="Ser/Thr_kinase_AS"/>
</dbReference>
<feature type="domain" description="Protein kinase" evidence="8">
    <location>
        <begin position="936"/>
        <end position="1156"/>
    </location>
</feature>
<dbReference type="FunFam" id="3.10.20.90:FF:000058">
    <property type="entry name" value="Octicosapeptide/phox/Bem1p domain kinase superfamily protein"/>
    <property type="match status" value="1"/>
</dbReference>
<evidence type="ECO:0000256" key="4">
    <source>
        <dbReference type="ARBA" id="ARBA00022777"/>
    </source>
</evidence>
<dbReference type="InterPro" id="IPR017441">
    <property type="entry name" value="Protein_kinase_ATP_BS"/>
</dbReference>
<evidence type="ECO:0000256" key="3">
    <source>
        <dbReference type="ARBA" id="ARBA00022741"/>
    </source>
</evidence>
<dbReference type="InterPro" id="IPR000270">
    <property type="entry name" value="PB1_dom"/>
</dbReference>
<name>A0A8J5GN28_ZINOF</name>
<dbReference type="InterPro" id="IPR001245">
    <property type="entry name" value="Ser-Thr/Tyr_kinase_cat_dom"/>
</dbReference>
<evidence type="ECO:0000256" key="2">
    <source>
        <dbReference type="ARBA" id="ARBA00022679"/>
    </source>
</evidence>
<evidence type="ECO:0000256" key="7">
    <source>
        <dbReference type="SAM" id="MobiDB-lite"/>
    </source>
</evidence>
<evidence type="ECO:0000259" key="8">
    <source>
        <dbReference type="PROSITE" id="PS50011"/>
    </source>
</evidence>
<comment type="caution">
    <text evidence="9">The sequence shown here is derived from an EMBL/GenBank/DDBJ whole genome shotgun (WGS) entry which is preliminary data.</text>
</comment>